<dbReference type="AlphaFoldDB" id="A0A8S9JGK5"/>
<evidence type="ECO:0000259" key="2">
    <source>
        <dbReference type="Pfam" id="PF12341"/>
    </source>
</evidence>
<dbReference type="Proteomes" id="UP000712281">
    <property type="component" value="Unassembled WGS sequence"/>
</dbReference>
<comment type="caution">
    <text evidence="3">The sequence shown here is derived from an EMBL/GenBank/DDBJ whole genome shotgun (WGS) entry which is preliminary data.</text>
</comment>
<evidence type="ECO:0000313" key="4">
    <source>
        <dbReference type="Proteomes" id="UP000712281"/>
    </source>
</evidence>
<feature type="region of interest" description="Disordered" evidence="1">
    <location>
        <begin position="131"/>
        <end position="174"/>
    </location>
</feature>
<dbReference type="PANTHER" id="PTHR19932">
    <property type="entry name" value="WD REPEAT AND HMG-BOX DNA BINDING PROTEIN"/>
    <property type="match status" value="1"/>
</dbReference>
<dbReference type="Pfam" id="PF12341">
    <property type="entry name" value="Mcl1_mid"/>
    <property type="match status" value="1"/>
</dbReference>
<protein>
    <recommendedName>
        <fullName evidence="2">WDHD1/CFT4 second beta-propeller domain-containing protein</fullName>
    </recommendedName>
</protein>
<evidence type="ECO:0000256" key="1">
    <source>
        <dbReference type="SAM" id="MobiDB-lite"/>
    </source>
</evidence>
<dbReference type="GO" id="GO:0043596">
    <property type="term" value="C:nuclear replication fork"/>
    <property type="evidence" value="ECO:0007669"/>
    <property type="project" value="TreeGrafter"/>
</dbReference>
<dbReference type="GO" id="GO:0006261">
    <property type="term" value="P:DNA-templated DNA replication"/>
    <property type="evidence" value="ECO:0007669"/>
    <property type="project" value="TreeGrafter"/>
</dbReference>
<organism evidence="3 4">
    <name type="scientific">Brassica cretica</name>
    <name type="common">Mustard</name>
    <dbReference type="NCBI Taxonomy" id="69181"/>
    <lineage>
        <taxon>Eukaryota</taxon>
        <taxon>Viridiplantae</taxon>
        <taxon>Streptophyta</taxon>
        <taxon>Embryophyta</taxon>
        <taxon>Tracheophyta</taxon>
        <taxon>Spermatophyta</taxon>
        <taxon>Magnoliopsida</taxon>
        <taxon>eudicotyledons</taxon>
        <taxon>Gunneridae</taxon>
        <taxon>Pentapetalae</taxon>
        <taxon>rosids</taxon>
        <taxon>malvids</taxon>
        <taxon>Brassicales</taxon>
        <taxon>Brassicaceae</taxon>
        <taxon>Brassiceae</taxon>
        <taxon>Brassica</taxon>
    </lineage>
</organism>
<accession>A0A8S9JGK5</accession>
<dbReference type="GO" id="GO:0000278">
    <property type="term" value="P:mitotic cell cycle"/>
    <property type="evidence" value="ECO:0007669"/>
    <property type="project" value="TreeGrafter"/>
</dbReference>
<reference evidence="3" key="1">
    <citation type="submission" date="2019-12" db="EMBL/GenBank/DDBJ databases">
        <title>Genome sequencing and annotation of Brassica cretica.</title>
        <authorList>
            <person name="Studholme D.J."/>
            <person name="Sarris P.F."/>
        </authorList>
    </citation>
    <scope>NUCLEOTIDE SEQUENCE</scope>
    <source>
        <strain evidence="3">PFS-001/15</strain>
        <tissue evidence="3">Leaf</tissue>
    </source>
</reference>
<proteinExistence type="predicted"/>
<dbReference type="InterPro" id="IPR022100">
    <property type="entry name" value="WDHD1/CFT4_beta-prop_2nd"/>
</dbReference>
<dbReference type="GO" id="GO:0006281">
    <property type="term" value="P:DNA repair"/>
    <property type="evidence" value="ECO:0007669"/>
    <property type="project" value="TreeGrafter"/>
</dbReference>
<evidence type="ECO:0000313" key="3">
    <source>
        <dbReference type="EMBL" id="KAF2581164.1"/>
    </source>
</evidence>
<feature type="compositionally biased region" description="Basic residues" evidence="1">
    <location>
        <begin position="142"/>
        <end position="157"/>
    </location>
</feature>
<dbReference type="EMBL" id="QGKW02001660">
    <property type="protein sequence ID" value="KAF2581164.1"/>
    <property type="molecule type" value="Genomic_DNA"/>
</dbReference>
<dbReference type="PANTHER" id="PTHR19932:SF10">
    <property type="entry name" value="WD REPEAT AND HMG-BOX DNA-BINDING PROTEIN 1"/>
    <property type="match status" value="1"/>
</dbReference>
<name>A0A8S9JGK5_BRACR</name>
<gene>
    <name evidence="3" type="ORF">F2Q68_00004960</name>
</gene>
<sequence length="211" mass="22638">MKWTMRFEGEEVKVVANGSGWVAAITSLNLLHIFTEGGLQVSSFAFYGLSCVTMDKHVISLGGPVVTATGCRDQLAVVTHVSDCLPSNEQSYAYIVVVLRTEPVVCGLTSHTSLSDSPVVHPSFFPLQVQATSDPGQPSMKKVVRPQKNKTGMRHKAGMGMRKPDKVTRSDLGTSLREVAPGSFLRERPGCVAPKTSLPGRLLASDLAVSL</sequence>
<feature type="domain" description="WDHD1/CFT4 second beta-propeller" evidence="2">
    <location>
        <begin position="2"/>
        <end position="103"/>
    </location>
</feature>
<dbReference type="GO" id="GO:0003682">
    <property type="term" value="F:chromatin binding"/>
    <property type="evidence" value="ECO:0007669"/>
    <property type="project" value="TreeGrafter"/>
</dbReference>